<dbReference type="Proteomes" id="UP001300502">
    <property type="component" value="Unassembled WGS sequence"/>
</dbReference>
<feature type="compositionally biased region" description="Basic and acidic residues" evidence="6">
    <location>
        <begin position="743"/>
        <end position="756"/>
    </location>
</feature>
<evidence type="ECO:0000256" key="2">
    <source>
        <dbReference type="ARBA" id="ARBA00022801"/>
    </source>
</evidence>
<feature type="domain" description="Helicase C-terminal" evidence="8">
    <location>
        <begin position="289"/>
        <end position="445"/>
    </location>
</feature>
<evidence type="ECO:0000256" key="3">
    <source>
        <dbReference type="ARBA" id="ARBA00022806"/>
    </source>
</evidence>
<feature type="compositionally biased region" description="Basic residues" evidence="6">
    <location>
        <begin position="757"/>
        <end position="774"/>
    </location>
</feature>
<comment type="caution">
    <text evidence="10">The sequence shown here is derived from an EMBL/GenBank/DDBJ whole genome shotgun (WGS) entry which is preliminary data.</text>
</comment>
<dbReference type="SMART" id="SM00490">
    <property type="entry name" value="HELICc"/>
    <property type="match status" value="1"/>
</dbReference>
<dbReference type="SMART" id="SM00487">
    <property type="entry name" value="DEXDc"/>
    <property type="match status" value="1"/>
</dbReference>
<dbReference type="InterPro" id="IPR027417">
    <property type="entry name" value="P-loop_NTPase"/>
</dbReference>
<dbReference type="EMBL" id="JANCYU010000040">
    <property type="protein sequence ID" value="KAK4526462.1"/>
    <property type="molecule type" value="Genomic_DNA"/>
</dbReference>
<dbReference type="PROSITE" id="PS51192">
    <property type="entry name" value="HELICASE_ATP_BIND_1"/>
    <property type="match status" value="1"/>
</dbReference>
<protein>
    <recommendedName>
        <fullName evidence="12">RNA helicase</fullName>
    </recommendedName>
</protein>
<accession>A0AAV9IGB7</accession>
<evidence type="ECO:0000313" key="11">
    <source>
        <dbReference type="Proteomes" id="UP001300502"/>
    </source>
</evidence>
<dbReference type="AlphaFoldDB" id="A0AAV9IGB7"/>
<dbReference type="PROSITE" id="PS51194">
    <property type="entry name" value="HELICASE_CTER"/>
    <property type="match status" value="1"/>
</dbReference>
<dbReference type="InterPro" id="IPR014014">
    <property type="entry name" value="RNA_helicase_DEAD_Q_motif"/>
</dbReference>
<keyword evidence="4" id="KW-0067">ATP-binding</keyword>
<evidence type="ECO:0000256" key="5">
    <source>
        <dbReference type="PROSITE-ProRule" id="PRU00552"/>
    </source>
</evidence>
<dbReference type="Pfam" id="PF00271">
    <property type="entry name" value="Helicase_C"/>
    <property type="match status" value="1"/>
</dbReference>
<dbReference type="GO" id="GO:0016787">
    <property type="term" value="F:hydrolase activity"/>
    <property type="evidence" value="ECO:0007669"/>
    <property type="project" value="UniProtKB-KW"/>
</dbReference>
<sequence length="804" mass="91165">MQLVGFDLDGSQGRRERKDKVDEIPKKRTKKRQSSVRPGSFESLGLNNALVSNLKHMGYGFPTPVQRKSIPPLLRGKDAVIMARTGSGKTAAFLLPTLNKLYLDGVTRGSAKLVSGIRCIVISPTRELAVQTYNFFKKYSKGLNLKACLLVGGEPFENQFAAIATNPDAVIATPGRLLQILDQITYLRLQSVESVILDEGDRLFEGNLGKDTRKLIELFFDSPSSGVSYTCQKILVSATLPEALVDFAQLNMHDPVFVRLDVEQIISQNTALAFFGVQEEEKFASLLYLIQEVLPKLPKSIASDDGNSCSYPKTIIFVASRHQVDFLEQLISSQNIPVTGIHGNKDSAARKLAVENLRSGRVRILLVTDLAARGLDIPFLDVVVHFDMPSNPKLFVHRTGRTGRAGRFGVILSLVTPDDLAYMLDLFLFLSREFQVASDQSRGIENIGDEQSLREASYIYGLLPNSQVSPLVDSVQNYVRQSVDLQYAVRAAQNGLEKYKRIRPCASSASIRRAKEILFNKPWIHPWLMRPLEYNTSRTVESVVQQLKSWRPQTAVVDPNFHKGNLRSHKEKQEENVRKEENAAFSGLVHHEWNKSGCERKKMSRREMLLAKERSEYSNYLTKDIHNIFREKSLSVLSEEKGTSDVLHRSVVSVIQDDPEAAESQNRRLLWDRKRKKFVRPSNTTSKSSDKEEKNSVKSRFIRWMAKSRVRFQAIGEETDNDNIRLAQWNRTMRKKGGSNSGEKLKQELKKPEQIRKERKKKALLQRKRIAKANKTKEARKEPRPSKQGRGARRRSFAIIKYPS</sequence>
<dbReference type="CDD" id="cd18787">
    <property type="entry name" value="SF2_C_DEAD"/>
    <property type="match status" value="1"/>
</dbReference>
<dbReference type="Pfam" id="PF00270">
    <property type="entry name" value="DEAD"/>
    <property type="match status" value="1"/>
</dbReference>
<feature type="compositionally biased region" description="Basic and acidic residues" evidence="6">
    <location>
        <begin position="775"/>
        <end position="785"/>
    </location>
</feature>
<feature type="short sequence motif" description="Q motif" evidence="5">
    <location>
        <begin position="39"/>
        <end position="67"/>
    </location>
</feature>
<proteinExistence type="predicted"/>
<evidence type="ECO:0008006" key="12">
    <source>
        <dbReference type="Google" id="ProtNLM"/>
    </source>
</evidence>
<dbReference type="GO" id="GO:0003724">
    <property type="term" value="F:RNA helicase activity"/>
    <property type="evidence" value="ECO:0007669"/>
    <property type="project" value="InterPro"/>
</dbReference>
<dbReference type="InterPro" id="IPR011545">
    <property type="entry name" value="DEAD/DEAH_box_helicase_dom"/>
</dbReference>
<keyword evidence="1" id="KW-0547">Nucleotide-binding</keyword>
<dbReference type="Gene3D" id="3.40.50.300">
    <property type="entry name" value="P-loop containing nucleotide triphosphate hydrolases"/>
    <property type="match status" value="2"/>
</dbReference>
<evidence type="ECO:0000256" key="1">
    <source>
        <dbReference type="ARBA" id="ARBA00022741"/>
    </source>
</evidence>
<dbReference type="PROSITE" id="PS51195">
    <property type="entry name" value="Q_MOTIF"/>
    <property type="match status" value="1"/>
</dbReference>
<gene>
    <name evidence="10" type="ORF">GAYE_SCF24G4378</name>
</gene>
<feature type="region of interest" description="Disordered" evidence="6">
    <location>
        <begin position="728"/>
        <end position="804"/>
    </location>
</feature>
<evidence type="ECO:0000259" key="9">
    <source>
        <dbReference type="PROSITE" id="PS51195"/>
    </source>
</evidence>
<dbReference type="PANTHER" id="PTHR47959:SF8">
    <property type="entry name" value="RNA HELICASE"/>
    <property type="match status" value="1"/>
</dbReference>
<evidence type="ECO:0000313" key="10">
    <source>
        <dbReference type="EMBL" id="KAK4526462.1"/>
    </source>
</evidence>
<dbReference type="InterPro" id="IPR014001">
    <property type="entry name" value="Helicase_ATP-bd"/>
</dbReference>
<evidence type="ECO:0000259" key="8">
    <source>
        <dbReference type="PROSITE" id="PS51194"/>
    </source>
</evidence>
<feature type="domain" description="Helicase ATP-binding" evidence="7">
    <location>
        <begin position="70"/>
        <end position="258"/>
    </location>
</feature>
<feature type="region of interest" description="Disordered" evidence="6">
    <location>
        <begin position="1"/>
        <end position="40"/>
    </location>
</feature>
<dbReference type="GO" id="GO:0005524">
    <property type="term" value="F:ATP binding"/>
    <property type="evidence" value="ECO:0007669"/>
    <property type="project" value="UniProtKB-KW"/>
</dbReference>
<keyword evidence="3" id="KW-0347">Helicase</keyword>
<dbReference type="SUPFAM" id="SSF52540">
    <property type="entry name" value="P-loop containing nucleoside triphosphate hydrolases"/>
    <property type="match status" value="1"/>
</dbReference>
<reference evidence="10 11" key="1">
    <citation type="submission" date="2022-07" db="EMBL/GenBank/DDBJ databases">
        <title>Genome-wide signatures of adaptation to extreme environments.</title>
        <authorList>
            <person name="Cho C.H."/>
            <person name="Yoon H.S."/>
        </authorList>
    </citation>
    <scope>NUCLEOTIDE SEQUENCE [LARGE SCALE GENOMIC DNA]</scope>
    <source>
        <strain evidence="10 11">108.79 E11</strain>
    </source>
</reference>
<feature type="domain" description="DEAD-box RNA helicase Q" evidence="9">
    <location>
        <begin position="39"/>
        <end position="67"/>
    </location>
</feature>
<evidence type="ECO:0000256" key="6">
    <source>
        <dbReference type="SAM" id="MobiDB-lite"/>
    </source>
</evidence>
<dbReference type="GO" id="GO:0005829">
    <property type="term" value="C:cytosol"/>
    <property type="evidence" value="ECO:0007669"/>
    <property type="project" value="TreeGrafter"/>
</dbReference>
<dbReference type="PANTHER" id="PTHR47959">
    <property type="entry name" value="ATP-DEPENDENT RNA HELICASE RHLE-RELATED"/>
    <property type="match status" value="1"/>
</dbReference>
<feature type="region of interest" description="Disordered" evidence="6">
    <location>
        <begin position="678"/>
        <end position="697"/>
    </location>
</feature>
<dbReference type="GO" id="GO:0003676">
    <property type="term" value="F:nucleic acid binding"/>
    <property type="evidence" value="ECO:0007669"/>
    <property type="project" value="InterPro"/>
</dbReference>
<name>A0AAV9IGB7_9RHOD</name>
<keyword evidence="11" id="KW-1185">Reference proteome</keyword>
<feature type="compositionally biased region" description="Basic and acidic residues" evidence="6">
    <location>
        <begin position="12"/>
        <end position="26"/>
    </location>
</feature>
<evidence type="ECO:0000256" key="4">
    <source>
        <dbReference type="ARBA" id="ARBA00022840"/>
    </source>
</evidence>
<dbReference type="InterPro" id="IPR001650">
    <property type="entry name" value="Helicase_C-like"/>
</dbReference>
<dbReference type="InterPro" id="IPR050079">
    <property type="entry name" value="DEAD_box_RNA_helicase"/>
</dbReference>
<organism evidence="10 11">
    <name type="scientific">Galdieria yellowstonensis</name>
    <dbReference type="NCBI Taxonomy" id="3028027"/>
    <lineage>
        <taxon>Eukaryota</taxon>
        <taxon>Rhodophyta</taxon>
        <taxon>Bangiophyceae</taxon>
        <taxon>Galdieriales</taxon>
        <taxon>Galdieriaceae</taxon>
        <taxon>Galdieria</taxon>
    </lineage>
</organism>
<evidence type="ECO:0000259" key="7">
    <source>
        <dbReference type="PROSITE" id="PS51192"/>
    </source>
</evidence>
<keyword evidence="2" id="KW-0378">Hydrolase</keyword>